<dbReference type="AlphaFoldDB" id="A0A6B3LFE9"/>
<organism evidence="1 2">
    <name type="scientific">Sulfuriroseicoccus oceanibius</name>
    <dbReference type="NCBI Taxonomy" id="2707525"/>
    <lineage>
        <taxon>Bacteria</taxon>
        <taxon>Pseudomonadati</taxon>
        <taxon>Verrucomicrobiota</taxon>
        <taxon>Verrucomicrobiia</taxon>
        <taxon>Verrucomicrobiales</taxon>
        <taxon>Verrucomicrobiaceae</taxon>
        <taxon>Sulfuriroseicoccus</taxon>
    </lineage>
</organism>
<name>A0A6B3LFE9_9BACT</name>
<proteinExistence type="predicted"/>
<reference evidence="1 2" key="1">
    <citation type="submission" date="2020-12" db="EMBL/GenBank/DDBJ databases">
        <title>Sulforoseuscoccus oceanibium gen. nov., sp. nov., a representative of the phylum Verrucomicrobia with special cytoplasmic membrane, and proposal of Sulforoseuscoccusaceae fam. nov.</title>
        <authorList>
            <person name="Xi F."/>
        </authorList>
    </citation>
    <scope>NUCLEOTIDE SEQUENCE [LARGE SCALE GENOMIC DNA]</scope>
    <source>
        <strain evidence="1 2">T37</strain>
    </source>
</reference>
<gene>
    <name evidence="1" type="ORF">G3M56_011035</name>
</gene>
<sequence>MTVTRRAFRKAVYAALAISVIGLALVCVPIVGPRSTGEFAVSWLPQILTGYAAMILVIEVVGFPLRSGLTKFWAGALFALAIFLVGVIAGSATSMVVYQDFDPHSYIVKPLYWLGIYGLIPALLIGFIGSAILRAAAKERAQLQE</sequence>
<protein>
    <submittedName>
        <fullName evidence="1">Uncharacterized protein</fullName>
    </submittedName>
</protein>
<accession>A0A6B3LFE9</accession>
<dbReference type="KEGG" id="soa:G3M56_011035"/>
<dbReference type="Proteomes" id="UP000475117">
    <property type="component" value="Chromosome"/>
</dbReference>
<evidence type="ECO:0000313" key="2">
    <source>
        <dbReference type="Proteomes" id="UP000475117"/>
    </source>
</evidence>
<keyword evidence="2" id="KW-1185">Reference proteome</keyword>
<dbReference type="EMBL" id="CP066776">
    <property type="protein sequence ID" value="QQL44415.1"/>
    <property type="molecule type" value="Genomic_DNA"/>
</dbReference>
<evidence type="ECO:0000313" key="1">
    <source>
        <dbReference type="EMBL" id="QQL44415.1"/>
    </source>
</evidence>
<dbReference type="RefSeq" id="WP_164365620.1">
    <property type="nucleotide sequence ID" value="NZ_CP066776.1"/>
</dbReference>